<comment type="caution">
    <text evidence="1">The sequence shown here is derived from an EMBL/GenBank/DDBJ whole genome shotgun (WGS) entry which is preliminary data.</text>
</comment>
<accession>A0A498KJ41</accession>
<reference evidence="1 2" key="1">
    <citation type="submission" date="2018-10" db="EMBL/GenBank/DDBJ databases">
        <title>A high-quality apple genome assembly.</title>
        <authorList>
            <person name="Hu J."/>
        </authorList>
    </citation>
    <scope>NUCLEOTIDE SEQUENCE [LARGE SCALE GENOMIC DNA]</scope>
    <source>
        <strain evidence="2">cv. HFTH1</strain>
        <tissue evidence="1">Young leaf</tissue>
    </source>
</reference>
<proteinExistence type="predicted"/>
<protein>
    <recommendedName>
        <fullName evidence="3">Pentatricopeptide repeat-containing protein</fullName>
    </recommendedName>
</protein>
<evidence type="ECO:0000313" key="2">
    <source>
        <dbReference type="Proteomes" id="UP000290289"/>
    </source>
</evidence>
<name>A0A498KJ41_MALDO</name>
<evidence type="ECO:0008006" key="3">
    <source>
        <dbReference type="Google" id="ProtNLM"/>
    </source>
</evidence>
<gene>
    <name evidence="1" type="ORF">DVH24_026327</name>
</gene>
<keyword evidence="2" id="KW-1185">Reference proteome</keyword>
<dbReference type="EMBL" id="RDQH01000328">
    <property type="protein sequence ID" value="RXI07191.1"/>
    <property type="molecule type" value="Genomic_DNA"/>
</dbReference>
<dbReference type="Proteomes" id="UP000290289">
    <property type="component" value="Chromosome 2"/>
</dbReference>
<dbReference type="AlphaFoldDB" id="A0A498KJ41"/>
<evidence type="ECO:0000313" key="1">
    <source>
        <dbReference type="EMBL" id="RXI07191.1"/>
    </source>
</evidence>
<organism evidence="1 2">
    <name type="scientific">Malus domestica</name>
    <name type="common">Apple</name>
    <name type="synonym">Pyrus malus</name>
    <dbReference type="NCBI Taxonomy" id="3750"/>
    <lineage>
        <taxon>Eukaryota</taxon>
        <taxon>Viridiplantae</taxon>
        <taxon>Streptophyta</taxon>
        <taxon>Embryophyta</taxon>
        <taxon>Tracheophyta</taxon>
        <taxon>Spermatophyta</taxon>
        <taxon>Magnoliopsida</taxon>
        <taxon>eudicotyledons</taxon>
        <taxon>Gunneridae</taxon>
        <taxon>Pentapetalae</taxon>
        <taxon>rosids</taxon>
        <taxon>fabids</taxon>
        <taxon>Rosales</taxon>
        <taxon>Rosaceae</taxon>
        <taxon>Amygdaloideae</taxon>
        <taxon>Maleae</taxon>
        <taxon>Malus</taxon>
    </lineage>
</organism>
<sequence>MPRQSHCRLLPVLARRNVPDKLLLLSVAKACAALGDVRNIKELHNEVIRFGFHSDVSLGNAMVDMMPRQGLEAFREMGLNGDWSETQCSNSFFNPTCLLGVERFEFGKSDSWVCGQTWNGR</sequence>